<keyword evidence="1" id="KW-0732">Signal</keyword>
<name>A0ABT0H4Q0_9FLAO</name>
<evidence type="ECO:0000259" key="2">
    <source>
        <dbReference type="Pfam" id="PF04389"/>
    </source>
</evidence>
<dbReference type="EMBL" id="JALPQF010000001">
    <property type="protein sequence ID" value="MCK8479358.1"/>
    <property type="molecule type" value="Genomic_DNA"/>
</dbReference>
<dbReference type="SUPFAM" id="SSF53187">
    <property type="entry name" value="Zn-dependent exopeptidases"/>
    <property type="match status" value="1"/>
</dbReference>
<dbReference type="Pfam" id="PF04389">
    <property type="entry name" value="Peptidase_M28"/>
    <property type="match status" value="1"/>
</dbReference>
<feature type="domain" description="Peptidase M28" evidence="2">
    <location>
        <begin position="95"/>
        <end position="292"/>
    </location>
</feature>
<dbReference type="PANTHER" id="PTHR12147:SF26">
    <property type="entry name" value="PEPTIDASE M28 DOMAIN-CONTAINING PROTEIN"/>
    <property type="match status" value="1"/>
</dbReference>
<dbReference type="Gene3D" id="3.40.630.10">
    <property type="entry name" value="Zn peptidases"/>
    <property type="match status" value="1"/>
</dbReference>
<dbReference type="NCBIfam" id="TIGR04183">
    <property type="entry name" value="Por_Secre_tail"/>
    <property type="match status" value="1"/>
</dbReference>
<evidence type="ECO:0000256" key="1">
    <source>
        <dbReference type="ARBA" id="ARBA00022729"/>
    </source>
</evidence>
<organism evidence="4 5">
    <name type="scientific">Psychroserpens algicola</name>
    <dbReference type="NCBI Taxonomy" id="1719034"/>
    <lineage>
        <taxon>Bacteria</taxon>
        <taxon>Pseudomonadati</taxon>
        <taxon>Bacteroidota</taxon>
        <taxon>Flavobacteriia</taxon>
        <taxon>Flavobacteriales</taxon>
        <taxon>Flavobacteriaceae</taxon>
        <taxon>Psychroserpens</taxon>
    </lineage>
</organism>
<dbReference type="InterPro" id="IPR045175">
    <property type="entry name" value="M28_fam"/>
</dbReference>
<evidence type="ECO:0000313" key="5">
    <source>
        <dbReference type="Proteomes" id="UP001203687"/>
    </source>
</evidence>
<sequence length="454" mass="49899">MKTIKTTLIGVFLCTIFSYGQTVQEIINQVDLANLTLTLNEFSGEQSTIVNGSTVTILNRQQANNDLAADYLVERFEALDNVTVTDQSFNTNGRNIYATQEGKTNPDNIYIICAHYDSVADFCADDNVSGVAAILEIARILSTQCLDNTIVYALWDEEEIGLRGSRDYAIDAVNNNDNIIGVYNIDMMAYDGDGDNSFDIDVRQGDTASINMGNEINTVLNSYTFNLNANIINPGTELSDHSSFWNRGFPAVLVGEAWSEGDENDQYHTTGDVVSNLDLPFYLEMVKLSAAYMATKASLVAIDNTLTVTSTSITSNQSSASYQWYDCDTNLAISGATNQTFMPSSNGSYAVEVSSGNCTERSGCLFFNTLGFDTFLEEDISIYPNPVTSYLNIGLSDDMSDLDINLYDISGKLIYNLRTSESLTTLNLKAFPQGIYFLNISSSEKTGTYKIVKE</sequence>
<dbReference type="RefSeq" id="WP_248411706.1">
    <property type="nucleotide sequence ID" value="NZ_JALPQF010000001.1"/>
</dbReference>
<keyword evidence="5" id="KW-1185">Reference proteome</keyword>
<dbReference type="InterPro" id="IPR026444">
    <property type="entry name" value="Secre_tail"/>
</dbReference>
<proteinExistence type="predicted"/>
<accession>A0ABT0H4Q0</accession>
<dbReference type="Pfam" id="PF18962">
    <property type="entry name" value="Por_Secre_tail"/>
    <property type="match status" value="1"/>
</dbReference>
<comment type="caution">
    <text evidence="4">The sequence shown here is derived from an EMBL/GenBank/DDBJ whole genome shotgun (WGS) entry which is preliminary data.</text>
</comment>
<dbReference type="InterPro" id="IPR007484">
    <property type="entry name" value="Peptidase_M28"/>
</dbReference>
<feature type="domain" description="Secretion system C-terminal sorting" evidence="3">
    <location>
        <begin position="382"/>
        <end position="452"/>
    </location>
</feature>
<evidence type="ECO:0000259" key="3">
    <source>
        <dbReference type="Pfam" id="PF18962"/>
    </source>
</evidence>
<evidence type="ECO:0000313" key="4">
    <source>
        <dbReference type="EMBL" id="MCK8479358.1"/>
    </source>
</evidence>
<dbReference type="PANTHER" id="PTHR12147">
    <property type="entry name" value="METALLOPEPTIDASE M28 FAMILY MEMBER"/>
    <property type="match status" value="1"/>
</dbReference>
<dbReference type="Proteomes" id="UP001203687">
    <property type="component" value="Unassembled WGS sequence"/>
</dbReference>
<reference evidence="4" key="1">
    <citation type="submission" date="2022-04" db="EMBL/GenBank/DDBJ databases">
        <authorList>
            <person name="Ren T."/>
        </authorList>
    </citation>
    <scope>NUCLEOTIDE SEQUENCE</scope>
    <source>
        <strain evidence="4">F63249</strain>
    </source>
</reference>
<dbReference type="Gene3D" id="2.60.40.2700">
    <property type="match status" value="1"/>
</dbReference>
<protein>
    <submittedName>
        <fullName evidence="4">M28 family peptidase</fullName>
    </submittedName>
</protein>
<gene>
    <name evidence="4" type="ORF">MUY34_01930</name>
</gene>